<accession>A0A498QFT1</accession>
<gene>
    <name evidence="1" type="ORF">LAUMK136_05232</name>
</gene>
<name>A0A498QFT1_9MYCO</name>
<organism evidence="1 2">
    <name type="scientific">Mycobacterium attenuatum</name>
    <dbReference type="NCBI Taxonomy" id="2341086"/>
    <lineage>
        <taxon>Bacteria</taxon>
        <taxon>Bacillati</taxon>
        <taxon>Actinomycetota</taxon>
        <taxon>Actinomycetes</taxon>
        <taxon>Mycobacteriales</taxon>
        <taxon>Mycobacteriaceae</taxon>
        <taxon>Mycobacterium</taxon>
    </lineage>
</organism>
<evidence type="ECO:0000313" key="1">
    <source>
        <dbReference type="EMBL" id="VBA43693.1"/>
    </source>
</evidence>
<evidence type="ECO:0000313" key="2">
    <source>
        <dbReference type="Proteomes" id="UP000273307"/>
    </source>
</evidence>
<dbReference type="EMBL" id="UPHP01000140">
    <property type="protein sequence ID" value="VBA43693.1"/>
    <property type="molecule type" value="Genomic_DNA"/>
</dbReference>
<protein>
    <submittedName>
        <fullName evidence="1">Uncharacterized protein</fullName>
    </submittedName>
</protein>
<dbReference type="AlphaFoldDB" id="A0A498QFT1"/>
<sequence length="63" mass="6825">MAGDEQAKITRLVTVNGDHRTLNEARIARARGLVGLKGYVTNTDAAQMSTDGCDRQIPRALAR</sequence>
<dbReference type="Proteomes" id="UP000273307">
    <property type="component" value="Unassembled WGS sequence"/>
</dbReference>
<keyword evidence="2" id="KW-1185">Reference proteome</keyword>
<proteinExistence type="predicted"/>
<reference evidence="1 2" key="1">
    <citation type="submission" date="2018-09" db="EMBL/GenBank/DDBJ databases">
        <authorList>
            <person name="Tagini F."/>
        </authorList>
    </citation>
    <scope>NUCLEOTIDE SEQUENCE [LARGE SCALE GENOMIC DNA]</scope>
    <source>
        <strain evidence="1 2">MK136</strain>
    </source>
</reference>